<evidence type="ECO:0000256" key="1">
    <source>
        <dbReference type="ARBA" id="ARBA00022736"/>
    </source>
</evidence>
<evidence type="ECO:0000259" key="5">
    <source>
        <dbReference type="PROSITE" id="PS51000"/>
    </source>
</evidence>
<dbReference type="PRINTS" id="PR00037">
    <property type="entry name" value="HTHLACR"/>
</dbReference>
<evidence type="ECO:0000313" key="6">
    <source>
        <dbReference type="EMBL" id="WHI60504.1"/>
    </source>
</evidence>
<dbReference type="AlphaFoldDB" id="A0AAP1RQQ4"/>
<dbReference type="InterPro" id="IPR001034">
    <property type="entry name" value="DeoR_HTH"/>
</dbReference>
<dbReference type="GO" id="GO:0005988">
    <property type="term" value="P:lactose metabolic process"/>
    <property type="evidence" value="ECO:0007669"/>
    <property type="project" value="UniProtKB-KW"/>
</dbReference>
<accession>A0AAP1RQQ4</accession>
<dbReference type="SUPFAM" id="SSF46785">
    <property type="entry name" value="Winged helix' DNA-binding domain"/>
    <property type="match status" value="1"/>
</dbReference>
<name>A0AAP1RQQ4_MAMLE</name>
<dbReference type="PROSITE" id="PS00894">
    <property type="entry name" value="HTH_DEOR_1"/>
    <property type="match status" value="1"/>
</dbReference>
<dbReference type="Gene3D" id="3.40.50.1360">
    <property type="match status" value="1"/>
</dbReference>
<keyword evidence="1" id="KW-0423">Lactose metabolism</keyword>
<dbReference type="Pfam" id="PF00455">
    <property type="entry name" value="DeoRC"/>
    <property type="match status" value="1"/>
</dbReference>
<evidence type="ECO:0000313" key="7">
    <source>
        <dbReference type="Proteomes" id="UP001223261"/>
    </source>
</evidence>
<sequence>MLPSKRRALIVEKLKKEKVLTMKAICRDFEISMETLRRDINELAKDGLIIKEYGGIRIKEEQSGESIIEQRLGLNLNKKEAIAQQAVNIIQDGDCIYLDSGSTTLQIARFLSQKQGLTIFTNSIPVMLACKNTNNDIISIGGRFRASEQSVTSYDFLFDFDKINIDKAFLCASGLSIEKGITDFNIDEVATRKKIMSISQKVFLTCDSTKFNKVVTARVCDIDDIDVLITDKEADKKFLSQLKSHHVEIIT</sequence>
<protein>
    <submittedName>
        <fullName evidence="6">DeoR/GlpR family DNA-binding transcription regulator</fullName>
    </submittedName>
</protein>
<dbReference type="InterPro" id="IPR036390">
    <property type="entry name" value="WH_DNA-bd_sf"/>
</dbReference>
<organism evidence="6 7">
    <name type="scientific">Mammaliicoccus lentus</name>
    <name type="common">Staphylococcus lentus</name>
    <dbReference type="NCBI Taxonomy" id="42858"/>
    <lineage>
        <taxon>Bacteria</taxon>
        <taxon>Bacillati</taxon>
        <taxon>Bacillota</taxon>
        <taxon>Bacilli</taxon>
        <taxon>Bacillales</taxon>
        <taxon>Staphylococcaceae</taxon>
        <taxon>Mammaliicoccus</taxon>
    </lineage>
</organism>
<dbReference type="InterPro" id="IPR050313">
    <property type="entry name" value="Carb_Metab_HTH_regulators"/>
</dbReference>
<evidence type="ECO:0000256" key="3">
    <source>
        <dbReference type="ARBA" id="ARBA00023125"/>
    </source>
</evidence>
<dbReference type="PANTHER" id="PTHR30363:SF44">
    <property type="entry name" value="AGA OPERON TRANSCRIPTIONAL REPRESSOR-RELATED"/>
    <property type="match status" value="1"/>
</dbReference>
<feature type="domain" description="HTH deoR-type" evidence="5">
    <location>
        <begin position="3"/>
        <end position="58"/>
    </location>
</feature>
<gene>
    <name evidence="6" type="ORF">PYH69_02430</name>
</gene>
<dbReference type="EMBL" id="CP118848">
    <property type="protein sequence ID" value="WHI60504.1"/>
    <property type="molecule type" value="Genomic_DNA"/>
</dbReference>
<dbReference type="Gene3D" id="1.10.10.10">
    <property type="entry name" value="Winged helix-like DNA-binding domain superfamily/Winged helix DNA-binding domain"/>
    <property type="match status" value="1"/>
</dbReference>
<dbReference type="SMART" id="SM00420">
    <property type="entry name" value="HTH_DEOR"/>
    <property type="match status" value="1"/>
</dbReference>
<dbReference type="GO" id="GO:0003677">
    <property type="term" value="F:DNA binding"/>
    <property type="evidence" value="ECO:0007669"/>
    <property type="project" value="UniProtKB-KW"/>
</dbReference>
<keyword evidence="3 6" id="KW-0238">DNA-binding</keyword>
<dbReference type="InterPro" id="IPR036388">
    <property type="entry name" value="WH-like_DNA-bd_sf"/>
</dbReference>
<keyword evidence="2" id="KW-0805">Transcription regulation</keyword>
<dbReference type="InterPro" id="IPR014036">
    <property type="entry name" value="DeoR-like_C"/>
</dbReference>
<dbReference type="SUPFAM" id="SSF100950">
    <property type="entry name" value="NagB/RpiA/CoA transferase-like"/>
    <property type="match status" value="1"/>
</dbReference>
<dbReference type="PROSITE" id="PS51000">
    <property type="entry name" value="HTH_DEOR_2"/>
    <property type="match status" value="1"/>
</dbReference>
<dbReference type="InterPro" id="IPR018356">
    <property type="entry name" value="Tscrpt_reg_HTH_DeoR_CS"/>
</dbReference>
<dbReference type="PANTHER" id="PTHR30363">
    <property type="entry name" value="HTH-TYPE TRANSCRIPTIONAL REGULATOR SRLR-RELATED"/>
    <property type="match status" value="1"/>
</dbReference>
<reference evidence="6" key="1">
    <citation type="journal article" date="2023" name="Antibiotics">
        <title>Prevalence and Molecular Characterization of Methicillin-Resistant Staphylococci (MRS) and Mammaliicocci (MRM) in Dromedary Camels from Algeria: First Detection of SCCmec-mecC Hybrid in Methicillin-Resistant Mammaliicoccus lentus.</title>
        <authorList>
            <person name="Belhout C."/>
            <person name="Boyen F."/>
            <person name="Vereecke N."/>
            <person name="Theuns S."/>
            <person name="Taibi N."/>
            <person name="Stegger M."/>
            <person name="de la Fe-Rodriguez P.Y."/>
            <person name="Bouayad L."/>
            <person name="Elgroud R."/>
            <person name="Butaye P."/>
        </authorList>
    </citation>
    <scope>NUCLEOTIDE SEQUENCE</scope>
    <source>
        <strain evidence="6">7048</strain>
    </source>
</reference>
<dbReference type="InterPro" id="IPR037171">
    <property type="entry name" value="NagB/RpiA_transferase-like"/>
</dbReference>
<proteinExistence type="predicted"/>
<evidence type="ECO:0000256" key="2">
    <source>
        <dbReference type="ARBA" id="ARBA00023015"/>
    </source>
</evidence>
<dbReference type="GO" id="GO:0003700">
    <property type="term" value="F:DNA-binding transcription factor activity"/>
    <property type="evidence" value="ECO:0007669"/>
    <property type="project" value="InterPro"/>
</dbReference>
<dbReference type="Pfam" id="PF08220">
    <property type="entry name" value="HTH_DeoR"/>
    <property type="match status" value="1"/>
</dbReference>
<dbReference type="SMART" id="SM01134">
    <property type="entry name" value="DeoRC"/>
    <property type="match status" value="1"/>
</dbReference>
<dbReference type="Proteomes" id="UP001223261">
    <property type="component" value="Chromosome"/>
</dbReference>
<evidence type="ECO:0000256" key="4">
    <source>
        <dbReference type="ARBA" id="ARBA00023163"/>
    </source>
</evidence>
<dbReference type="RefSeq" id="WP_194200656.1">
    <property type="nucleotide sequence ID" value="NZ_CP118848.1"/>
</dbReference>
<keyword evidence="4" id="KW-0804">Transcription</keyword>